<dbReference type="Proteomes" id="UP000789702">
    <property type="component" value="Unassembled WGS sequence"/>
</dbReference>
<sequence length="134" mass="15879">YIRESDIDEILAPILPKDIPKHLRNRSDEEYAACEQKKKESKENHLYLNTWIVTEELFKKHKGLDLVNFNTPQYPLSEIPQFKILKEDTFGTFKMIVASKFKIPVDQIRFWVSATRQNKTIRPHELITDNYLTS</sequence>
<dbReference type="EMBL" id="CAJVPU010052030">
    <property type="protein sequence ID" value="CAG8762405.1"/>
    <property type="molecule type" value="Genomic_DNA"/>
</dbReference>
<evidence type="ECO:0000313" key="1">
    <source>
        <dbReference type="EMBL" id="CAG8762405.1"/>
    </source>
</evidence>
<feature type="non-terminal residue" evidence="1">
    <location>
        <position position="1"/>
    </location>
</feature>
<keyword evidence="2" id="KW-1185">Reference proteome</keyword>
<evidence type="ECO:0000313" key="2">
    <source>
        <dbReference type="Proteomes" id="UP000789702"/>
    </source>
</evidence>
<comment type="caution">
    <text evidence="1">The sequence shown here is derived from an EMBL/GenBank/DDBJ whole genome shotgun (WGS) entry which is preliminary data.</text>
</comment>
<name>A0ACA9QTF6_9GLOM</name>
<proteinExistence type="predicted"/>
<reference evidence="1" key="1">
    <citation type="submission" date="2021-06" db="EMBL/GenBank/DDBJ databases">
        <authorList>
            <person name="Kallberg Y."/>
            <person name="Tangrot J."/>
            <person name="Rosling A."/>
        </authorList>
    </citation>
    <scope>NUCLEOTIDE SEQUENCE</scope>
    <source>
        <strain evidence="1">IL203A</strain>
    </source>
</reference>
<accession>A0ACA9QTF6</accession>
<feature type="non-terminal residue" evidence="1">
    <location>
        <position position="134"/>
    </location>
</feature>
<protein>
    <submittedName>
        <fullName evidence="1">4797_t:CDS:1</fullName>
    </submittedName>
</protein>
<organism evidence="1 2">
    <name type="scientific">Dentiscutata heterogama</name>
    <dbReference type="NCBI Taxonomy" id="1316150"/>
    <lineage>
        <taxon>Eukaryota</taxon>
        <taxon>Fungi</taxon>
        <taxon>Fungi incertae sedis</taxon>
        <taxon>Mucoromycota</taxon>
        <taxon>Glomeromycotina</taxon>
        <taxon>Glomeromycetes</taxon>
        <taxon>Diversisporales</taxon>
        <taxon>Gigasporaceae</taxon>
        <taxon>Dentiscutata</taxon>
    </lineage>
</organism>
<gene>
    <name evidence="1" type="ORF">DHETER_LOCUS15342</name>
</gene>